<keyword evidence="7" id="KW-1185">Reference proteome</keyword>
<feature type="region of interest" description="Disordered" evidence="4">
    <location>
        <begin position="626"/>
        <end position="666"/>
    </location>
</feature>
<dbReference type="GO" id="GO:0006281">
    <property type="term" value="P:DNA repair"/>
    <property type="evidence" value="ECO:0007669"/>
    <property type="project" value="TreeGrafter"/>
</dbReference>
<evidence type="ECO:0000259" key="5">
    <source>
        <dbReference type="Pfam" id="PF04821"/>
    </source>
</evidence>
<dbReference type="Pfam" id="PF04821">
    <property type="entry name" value="TIMELESS"/>
    <property type="match status" value="1"/>
</dbReference>
<feature type="region of interest" description="Disordered" evidence="4">
    <location>
        <begin position="548"/>
        <end position="614"/>
    </location>
</feature>
<gene>
    <name evidence="6" type="ORF">CJ030_MR7G015221</name>
</gene>
<evidence type="ECO:0000256" key="4">
    <source>
        <dbReference type="SAM" id="MobiDB-lite"/>
    </source>
</evidence>
<comment type="caution">
    <text evidence="6">The sequence shown here is derived from an EMBL/GenBank/DDBJ whole genome shotgun (WGS) entry which is preliminary data.</text>
</comment>
<feature type="compositionally biased region" description="Polar residues" evidence="4">
    <location>
        <begin position="578"/>
        <end position="590"/>
    </location>
</feature>
<keyword evidence="3" id="KW-0131">Cell cycle</keyword>
<dbReference type="GO" id="GO:0003677">
    <property type="term" value="F:DNA binding"/>
    <property type="evidence" value="ECO:0007669"/>
    <property type="project" value="TreeGrafter"/>
</dbReference>
<dbReference type="GO" id="GO:0043111">
    <property type="term" value="P:replication fork arrest"/>
    <property type="evidence" value="ECO:0007669"/>
    <property type="project" value="TreeGrafter"/>
</dbReference>
<feature type="region of interest" description="Disordered" evidence="4">
    <location>
        <begin position="854"/>
        <end position="893"/>
    </location>
</feature>
<comment type="subcellular location">
    <subcellularLocation>
        <location evidence="1">Nucleus</location>
    </subcellularLocation>
</comment>
<evidence type="ECO:0000313" key="7">
    <source>
        <dbReference type="Proteomes" id="UP000516437"/>
    </source>
</evidence>
<dbReference type="PANTHER" id="PTHR22940">
    <property type="entry name" value="TIMEOUT/TIMELESS-2"/>
    <property type="match status" value="1"/>
</dbReference>
<evidence type="ECO:0000256" key="3">
    <source>
        <dbReference type="ARBA" id="ARBA00023306"/>
    </source>
</evidence>
<evidence type="ECO:0000256" key="2">
    <source>
        <dbReference type="ARBA" id="ARBA00023242"/>
    </source>
</evidence>
<proteinExistence type="predicted"/>
<feature type="compositionally biased region" description="Basic residues" evidence="4">
    <location>
        <begin position="551"/>
        <end position="563"/>
    </location>
</feature>
<evidence type="ECO:0000256" key="1">
    <source>
        <dbReference type="ARBA" id="ARBA00004123"/>
    </source>
</evidence>
<feature type="compositionally biased region" description="Basic and acidic residues" evidence="4">
    <location>
        <begin position="639"/>
        <end position="649"/>
    </location>
</feature>
<dbReference type="InterPro" id="IPR044998">
    <property type="entry name" value="Timeless"/>
</dbReference>
<dbReference type="InterPro" id="IPR006906">
    <property type="entry name" value="Timeless_N"/>
</dbReference>
<keyword evidence="2" id="KW-0539">Nucleus</keyword>
<sequence length="1269" mass="143486">MDTEGLSVICAGLGIAEEDESGNRIGYSKGEYCLDNLKDLLRFLRRDDPQTRDVFKQVCKWNIVSKDLIPIIEHCQDDRSFVLNAVKVLVFLTMPIEPTSNDISQQLECLWQLKSSITYSDVVAVIVSLLESPLESLECETFTEDDWKLVQLVLTLFRNVLAIQEISLQQKAEGSANQFLLLRERFLELLFNENVMDLILVITGNIGGSCGYLHQDNLLLLEIFHYIFIGQEPELIAKARLKDFKVDDDTKASVGSLKSIMEEEEEKRRLSRARNMVRHSQFIGTFTQLTMDGSKTVVKGNPTSASRDSQLKLQKIHRGPIKRVAWDIGRLPSTKDKILELLHDFVSQFLSGGYNVLMQSVREEIVKEHHVIQKSDVIVFFRVAQFVTSFQYHKFLNSKQKMEADVFEVNKDGDCTIFKGDICGPIAQTMNELMFQLVVSKWRNAFDGLKETKDYKFLSAAGSLMKTMICMLDLVLKLLPEDSKEPQTARILLYKLFYDQTDQGITQFLLSLIKIFDTHKQPKSDLADLIEMIHKIVRLMENLQARGTLRVSRKSRRKRKKSFNNKEAENEPQGDHVTLQNEIGISTSEQLADMRTSGKECRTNTNSNGKESILIPAKVDEPEIYVSPRGNLKGSQPEMDNKSADHANDDQCYGTDGSSGEEQPDATAEVDFNVSTLISAFASNDIIHKCCWLLKFYKTNSTSTNHYIICILRRITDELELSPMLYQLSIFTIFHSILVEQNSCPSKEYVNIIDFLTTLVRRMLRKMKSQPLLFVEVLFLKTRRECHYINAEYLVHEIGSLKKESRNWENFSGDGENGSSQAKGWTLRSIADALGEDEADVVISHDLGCQNIEEGSDKAEGGITSISDDDTKRKKKYNMGQSMDHESEKAPRRKRRLVLGGEMEGKIKDLYEKFKDDWDCCHLIAEVLDPDGKVSRAQISNKLRQLGLKVAPRKKIRYGDEHEGEGQAVARVSDLHDSVDLEGSVLSRPLHTRKRVRAFSEDHETMIRSLYEKFKGHKRCSYMIAKALGAENEFSAVQVSRKLKQLGLRVPHNKTFEANQHLRDENHNDSFRAAAHDSDDETLLSLMNRKTKRPLLQSKYEKVSTSAISEQAAIANDFGDGATEGVMEWNISNQCRKLESAGMDVDVAFNQDCLNGTAEGEVTGMGSGNPLIVARVNNLDHSSDEQADDQLTILEDDVAPIGSPRISPMRKIASKIPLGVSPANNLDHLSHQQLGHELEDSGDEVAPSASPKSVVMRRKLRMVLDLEDD</sequence>
<evidence type="ECO:0000313" key="6">
    <source>
        <dbReference type="EMBL" id="KAB1204945.1"/>
    </source>
</evidence>
<dbReference type="PANTHER" id="PTHR22940:SF4">
    <property type="entry name" value="PROTEIN TIMELESS HOMOLOG"/>
    <property type="match status" value="1"/>
</dbReference>
<dbReference type="Proteomes" id="UP000516437">
    <property type="component" value="Chromosome 7"/>
</dbReference>
<dbReference type="EMBL" id="RXIC02000025">
    <property type="protein sequence ID" value="KAB1204945.1"/>
    <property type="molecule type" value="Genomic_DNA"/>
</dbReference>
<dbReference type="GO" id="GO:0000076">
    <property type="term" value="P:DNA replication checkpoint signaling"/>
    <property type="evidence" value="ECO:0007669"/>
    <property type="project" value="TreeGrafter"/>
</dbReference>
<dbReference type="AlphaFoldDB" id="A0A6A1UWZ7"/>
<feature type="domain" description="Timeless N-terminal" evidence="5">
    <location>
        <begin position="27"/>
        <end position="287"/>
    </location>
</feature>
<name>A0A6A1UWZ7_9ROSI</name>
<reference evidence="6 7" key="1">
    <citation type="journal article" date="2019" name="Plant Biotechnol. J.">
        <title>The red bayberry genome and genetic basis of sex determination.</title>
        <authorList>
            <person name="Jia H.M."/>
            <person name="Jia H.J."/>
            <person name="Cai Q.L."/>
            <person name="Wang Y."/>
            <person name="Zhao H.B."/>
            <person name="Yang W.F."/>
            <person name="Wang G.Y."/>
            <person name="Li Y.H."/>
            <person name="Zhan D.L."/>
            <person name="Shen Y.T."/>
            <person name="Niu Q.F."/>
            <person name="Chang L."/>
            <person name="Qiu J."/>
            <person name="Zhao L."/>
            <person name="Xie H.B."/>
            <person name="Fu W.Y."/>
            <person name="Jin J."/>
            <person name="Li X.W."/>
            <person name="Jiao Y."/>
            <person name="Zhou C.C."/>
            <person name="Tu T."/>
            <person name="Chai C.Y."/>
            <person name="Gao J.L."/>
            <person name="Fan L.J."/>
            <person name="van de Weg E."/>
            <person name="Wang J.Y."/>
            <person name="Gao Z.S."/>
        </authorList>
    </citation>
    <scope>NUCLEOTIDE SEQUENCE [LARGE SCALE GENOMIC DNA]</scope>
    <source>
        <tissue evidence="6">Leaves</tissue>
    </source>
</reference>
<protein>
    <recommendedName>
        <fullName evidence="5">Timeless N-terminal domain-containing protein</fullName>
    </recommendedName>
</protein>
<dbReference type="GO" id="GO:0031298">
    <property type="term" value="C:replication fork protection complex"/>
    <property type="evidence" value="ECO:0007669"/>
    <property type="project" value="TreeGrafter"/>
</dbReference>
<organism evidence="6 7">
    <name type="scientific">Morella rubra</name>
    <name type="common">Chinese bayberry</name>
    <dbReference type="NCBI Taxonomy" id="262757"/>
    <lineage>
        <taxon>Eukaryota</taxon>
        <taxon>Viridiplantae</taxon>
        <taxon>Streptophyta</taxon>
        <taxon>Embryophyta</taxon>
        <taxon>Tracheophyta</taxon>
        <taxon>Spermatophyta</taxon>
        <taxon>Magnoliopsida</taxon>
        <taxon>eudicotyledons</taxon>
        <taxon>Gunneridae</taxon>
        <taxon>Pentapetalae</taxon>
        <taxon>rosids</taxon>
        <taxon>fabids</taxon>
        <taxon>Fagales</taxon>
        <taxon>Myricaceae</taxon>
        <taxon>Morella</taxon>
    </lineage>
</organism>
<accession>A0A6A1UWZ7</accession>
<dbReference type="OrthoDB" id="310853at2759"/>